<evidence type="ECO:0000256" key="1">
    <source>
        <dbReference type="ARBA" id="ARBA00022723"/>
    </source>
</evidence>
<evidence type="ECO:0000313" key="6">
    <source>
        <dbReference type="Proteomes" id="UP000322976"/>
    </source>
</evidence>
<dbReference type="RefSeq" id="WP_149545782.1">
    <property type="nucleotide sequence ID" value="NZ_VTPS01000015.1"/>
</dbReference>
<feature type="domain" description="4Fe-4S ferredoxin-type" evidence="4">
    <location>
        <begin position="5"/>
        <end position="34"/>
    </location>
</feature>
<sequence>MAARGNVIFDTERCKGCELCTTVCPVDIIEMSSKLNSRGYHFSQIKDGAMEKCIACGFCGMTCPDFVIRVERL</sequence>
<dbReference type="Proteomes" id="UP000322976">
    <property type="component" value="Unassembled WGS sequence"/>
</dbReference>
<gene>
    <name evidence="5" type="ORF">FWJ32_09825</name>
</gene>
<dbReference type="PANTHER" id="PTHR43122:SF2">
    <property type="entry name" value="FERREDOXIN SUBUNIT OF PYRUVATE:FLAVODOXIN OXIDOREDUCTASE"/>
    <property type="match status" value="1"/>
</dbReference>
<dbReference type="SUPFAM" id="SSF54862">
    <property type="entry name" value="4Fe-4S ferredoxins"/>
    <property type="match status" value="1"/>
</dbReference>
<name>A0A5D8Q9Y3_9THEO</name>
<dbReference type="AlphaFoldDB" id="A0A5D8Q9Y3"/>
<feature type="domain" description="4Fe-4S ferredoxin-type" evidence="4">
    <location>
        <begin position="42"/>
        <end position="73"/>
    </location>
</feature>
<dbReference type="GO" id="GO:0051536">
    <property type="term" value="F:iron-sulfur cluster binding"/>
    <property type="evidence" value="ECO:0007669"/>
    <property type="project" value="UniProtKB-KW"/>
</dbReference>
<evidence type="ECO:0000259" key="4">
    <source>
        <dbReference type="PROSITE" id="PS51379"/>
    </source>
</evidence>
<dbReference type="PROSITE" id="PS00198">
    <property type="entry name" value="4FE4S_FER_1"/>
    <property type="match status" value="2"/>
</dbReference>
<keyword evidence="1" id="KW-0479">Metal-binding</keyword>
<dbReference type="Gene3D" id="3.30.70.20">
    <property type="match status" value="1"/>
</dbReference>
<dbReference type="Gene3D" id="3.30.70.3270">
    <property type="match status" value="1"/>
</dbReference>
<accession>A0A5D8Q9Y3</accession>
<evidence type="ECO:0000313" key="5">
    <source>
        <dbReference type="EMBL" id="TZE81321.1"/>
    </source>
</evidence>
<dbReference type="PANTHER" id="PTHR43122">
    <property type="entry name" value="FERREDOXIN SUBUNIT OF PYRUVATE:FLAVODOXIN OXIDOREDUCTASE-RELATED"/>
    <property type="match status" value="1"/>
</dbReference>
<organism evidence="5 6">
    <name type="scientific">Calorimonas adulescens</name>
    <dbReference type="NCBI Taxonomy" id="2606906"/>
    <lineage>
        <taxon>Bacteria</taxon>
        <taxon>Bacillati</taxon>
        <taxon>Bacillota</taxon>
        <taxon>Clostridia</taxon>
        <taxon>Thermoanaerobacterales</taxon>
        <taxon>Thermoanaerobacteraceae</taxon>
        <taxon>Calorimonas</taxon>
    </lineage>
</organism>
<reference evidence="5 6" key="1">
    <citation type="submission" date="2019-08" db="EMBL/GenBank/DDBJ databases">
        <title>Calorimonas adulescens gen. nov., sp. nov., an anaerobic thermophilic bacterium from Sakhalin hot spring.</title>
        <authorList>
            <person name="Khomyakova M.A."/>
            <person name="Merkel A.Y."/>
            <person name="Novikov A."/>
            <person name="Bonch-Osmolovskaya E.A."/>
            <person name="Slobodkin A.I."/>
        </authorList>
    </citation>
    <scope>NUCLEOTIDE SEQUENCE [LARGE SCALE GENOMIC DNA]</scope>
    <source>
        <strain evidence="5 6">A05MB</strain>
    </source>
</reference>
<dbReference type="GO" id="GO:0046872">
    <property type="term" value="F:metal ion binding"/>
    <property type="evidence" value="ECO:0007669"/>
    <property type="project" value="UniProtKB-KW"/>
</dbReference>
<comment type="caution">
    <text evidence="5">The sequence shown here is derived from an EMBL/GenBank/DDBJ whole genome shotgun (WGS) entry which is preliminary data.</text>
</comment>
<keyword evidence="2" id="KW-0408">Iron</keyword>
<evidence type="ECO:0000256" key="3">
    <source>
        <dbReference type="ARBA" id="ARBA00023014"/>
    </source>
</evidence>
<dbReference type="EMBL" id="VTPS01000015">
    <property type="protein sequence ID" value="TZE81321.1"/>
    <property type="molecule type" value="Genomic_DNA"/>
</dbReference>
<keyword evidence="3" id="KW-0411">Iron-sulfur</keyword>
<keyword evidence="6" id="KW-1185">Reference proteome</keyword>
<dbReference type="InterPro" id="IPR017900">
    <property type="entry name" value="4Fe4S_Fe_S_CS"/>
</dbReference>
<protein>
    <submittedName>
        <fullName evidence="5">4Fe-4S dicluster domain-containing protein</fullName>
    </submittedName>
</protein>
<dbReference type="PROSITE" id="PS51379">
    <property type="entry name" value="4FE4S_FER_2"/>
    <property type="match status" value="2"/>
</dbReference>
<dbReference type="Pfam" id="PF13237">
    <property type="entry name" value="Fer4_10"/>
    <property type="match status" value="1"/>
</dbReference>
<dbReference type="InterPro" id="IPR017896">
    <property type="entry name" value="4Fe4S_Fe-S-bd"/>
</dbReference>
<evidence type="ECO:0000256" key="2">
    <source>
        <dbReference type="ARBA" id="ARBA00023004"/>
    </source>
</evidence>
<proteinExistence type="predicted"/>